<dbReference type="AlphaFoldDB" id="A0A3D8QW39"/>
<proteinExistence type="predicted"/>
<protein>
    <submittedName>
        <fullName evidence="2">Uncharacterized protein</fullName>
    </submittedName>
</protein>
<organism evidence="2 3">
    <name type="scientific">Coleophoma cylindrospora</name>
    <dbReference type="NCBI Taxonomy" id="1849047"/>
    <lineage>
        <taxon>Eukaryota</taxon>
        <taxon>Fungi</taxon>
        <taxon>Dikarya</taxon>
        <taxon>Ascomycota</taxon>
        <taxon>Pezizomycotina</taxon>
        <taxon>Leotiomycetes</taxon>
        <taxon>Helotiales</taxon>
        <taxon>Dermateaceae</taxon>
        <taxon>Coleophoma</taxon>
    </lineage>
</organism>
<dbReference type="EMBL" id="PDLM01000011">
    <property type="protein sequence ID" value="RDW66002.1"/>
    <property type="molecule type" value="Genomic_DNA"/>
</dbReference>
<sequence>MAATGAPVPPNVADVEAEASEADKATTEKNQIAKGSRIFAVQYRVITKKKVRRWSLSNFQKWLKSKASDQDVQLKGFLTLTGSAMSSTDEAETVQAQSNTEVGGESYTGDYPVDNDESLSLGGYVRRESTTEGTIVMANL</sequence>
<gene>
    <name evidence="2" type="ORF">BP6252_09637</name>
</gene>
<evidence type="ECO:0000313" key="3">
    <source>
        <dbReference type="Proteomes" id="UP000256645"/>
    </source>
</evidence>
<evidence type="ECO:0000313" key="2">
    <source>
        <dbReference type="EMBL" id="RDW66002.1"/>
    </source>
</evidence>
<keyword evidence="3" id="KW-1185">Reference proteome</keyword>
<feature type="region of interest" description="Disordered" evidence="1">
    <location>
        <begin position="1"/>
        <end position="29"/>
    </location>
</feature>
<accession>A0A3D8QW39</accession>
<comment type="caution">
    <text evidence="2">The sequence shown here is derived from an EMBL/GenBank/DDBJ whole genome shotgun (WGS) entry which is preliminary data.</text>
</comment>
<evidence type="ECO:0000256" key="1">
    <source>
        <dbReference type="SAM" id="MobiDB-lite"/>
    </source>
</evidence>
<dbReference type="Proteomes" id="UP000256645">
    <property type="component" value="Unassembled WGS sequence"/>
</dbReference>
<reference evidence="2 3" key="1">
    <citation type="journal article" date="2018" name="IMA Fungus">
        <title>IMA Genome-F 9: Draft genome sequence of Annulohypoxylon stygium, Aspergillus mulundensis, Berkeleyomyces basicola (syn. Thielaviopsis basicola), Ceratocystis smalleyi, two Cercospora beticola strains, Coleophoma cylindrospora, Fusarium fracticaudum, Phialophora cf. hyalina, and Morchella septimelata.</title>
        <authorList>
            <person name="Wingfield B.D."/>
            <person name="Bills G.F."/>
            <person name="Dong Y."/>
            <person name="Huang W."/>
            <person name="Nel W.J."/>
            <person name="Swalarsk-Parry B.S."/>
            <person name="Vaghefi N."/>
            <person name="Wilken P.M."/>
            <person name="An Z."/>
            <person name="de Beer Z.W."/>
            <person name="De Vos L."/>
            <person name="Chen L."/>
            <person name="Duong T.A."/>
            <person name="Gao Y."/>
            <person name="Hammerbacher A."/>
            <person name="Kikkert J.R."/>
            <person name="Li Y."/>
            <person name="Li H."/>
            <person name="Li K."/>
            <person name="Li Q."/>
            <person name="Liu X."/>
            <person name="Ma X."/>
            <person name="Naidoo K."/>
            <person name="Pethybridge S.J."/>
            <person name="Sun J."/>
            <person name="Steenkamp E.T."/>
            <person name="van der Nest M.A."/>
            <person name="van Wyk S."/>
            <person name="Wingfield M.J."/>
            <person name="Xiong C."/>
            <person name="Yue Q."/>
            <person name="Zhang X."/>
        </authorList>
    </citation>
    <scope>NUCLEOTIDE SEQUENCE [LARGE SCALE GENOMIC DNA]</scope>
    <source>
        <strain evidence="2 3">BP6252</strain>
    </source>
</reference>
<name>A0A3D8QW39_9HELO</name>